<feature type="transmembrane region" description="Helical" evidence="8">
    <location>
        <begin position="101"/>
        <end position="123"/>
    </location>
</feature>
<dbReference type="Proteomes" id="UP000268016">
    <property type="component" value="Unassembled WGS sequence"/>
</dbReference>
<keyword evidence="4 8" id="KW-0812">Transmembrane</keyword>
<keyword evidence="10" id="KW-1185">Reference proteome</keyword>
<keyword evidence="2" id="KW-1003">Cell membrane</keyword>
<comment type="similarity">
    <text evidence="7">Belongs to the glycosyltransferase 87 family.</text>
</comment>
<accession>A0A3N2QUV2</accession>
<gene>
    <name evidence="9" type="ORF">EAT49_15385</name>
</gene>
<keyword evidence="5 8" id="KW-1133">Transmembrane helix</keyword>
<proteinExistence type="inferred from homology"/>
<feature type="transmembrane region" description="Helical" evidence="8">
    <location>
        <begin position="321"/>
        <end position="344"/>
    </location>
</feature>
<comment type="caution">
    <text evidence="9">The sequence shown here is derived from an EMBL/GenBank/DDBJ whole genome shotgun (WGS) entry which is preliminary data.</text>
</comment>
<dbReference type="EMBL" id="RDRB01000008">
    <property type="protein sequence ID" value="ROT99008.1"/>
    <property type="molecule type" value="Genomic_DNA"/>
</dbReference>
<evidence type="ECO:0000256" key="3">
    <source>
        <dbReference type="ARBA" id="ARBA00022679"/>
    </source>
</evidence>
<evidence type="ECO:0000313" key="10">
    <source>
        <dbReference type="Proteomes" id="UP000268016"/>
    </source>
</evidence>
<comment type="subcellular location">
    <subcellularLocation>
        <location evidence="1">Cell membrane</location>
        <topology evidence="1">Multi-pass membrane protein</topology>
    </subcellularLocation>
</comment>
<name>A0A3N2QUV2_9RHOB</name>
<sequence>MTHPPWYTPLIFLSFAAFSWLYFAGDPSPDLRATWIAGHFYSLGAPSQIYAGNEGYFTMRALESWDDWSAAEGLEGVNYPFVYPPLWAALAGALTQVMPYWLFKGIAAFLNPLLMVGMVWLAARCVDDREVSVQMMTFLGGLVVVFTLPGIVALQQNQPHILVSFLMVLAVERARAGAMAAAGAALGFAAALKLFPALLVVVWIASGRWRPVGWFALFGGGLGALSVALAGWPLHEAFLSEIDAIRASIIVTGFNYGLDALMAWNLRLQDLVDITHAEGGWKMLEKPALWQMLSMVALATILTFAFTAARLARRAGRDPDILIWPVLFIALAFVSPLAWGYYYLPALAFLPHLLDRFGLRRGGVMFALIAAPLTPHAFTLLIALVPSPFDPAVMGSLTVLAMAGLFALAIRHRRDAAGGPLRASPVSL</sequence>
<feature type="transmembrane region" description="Helical" evidence="8">
    <location>
        <begin position="288"/>
        <end position="309"/>
    </location>
</feature>
<dbReference type="GO" id="GO:0016758">
    <property type="term" value="F:hexosyltransferase activity"/>
    <property type="evidence" value="ECO:0007669"/>
    <property type="project" value="InterPro"/>
</dbReference>
<feature type="transmembrane region" description="Helical" evidence="8">
    <location>
        <begin position="6"/>
        <end position="23"/>
    </location>
</feature>
<dbReference type="AlphaFoldDB" id="A0A3N2QUV2"/>
<evidence type="ECO:0000256" key="2">
    <source>
        <dbReference type="ARBA" id="ARBA00022475"/>
    </source>
</evidence>
<dbReference type="RefSeq" id="WP_123643189.1">
    <property type="nucleotide sequence ID" value="NZ_ML119088.1"/>
</dbReference>
<keyword evidence="6 8" id="KW-0472">Membrane</keyword>
<evidence type="ECO:0000256" key="4">
    <source>
        <dbReference type="ARBA" id="ARBA00022692"/>
    </source>
</evidence>
<evidence type="ECO:0000256" key="6">
    <source>
        <dbReference type="ARBA" id="ARBA00023136"/>
    </source>
</evidence>
<evidence type="ECO:0000313" key="9">
    <source>
        <dbReference type="EMBL" id="ROT99008.1"/>
    </source>
</evidence>
<feature type="transmembrane region" description="Helical" evidence="8">
    <location>
        <begin position="392"/>
        <end position="410"/>
    </location>
</feature>
<feature type="transmembrane region" description="Helical" evidence="8">
    <location>
        <begin position="176"/>
        <end position="206"/>
    </location>
</feature>
<reference evidence="9 10" key="1">
    <citation type="submission" date="2018-10" db="EMBL/GenBank/DDBJ databases">
        <title>Histidinibacterium lentulum gen. nov., sp. nov., a marine bacterium from the culture broth of Picochlorum sp. 122.</title>
        <authorList>
            <person name="Wang G."/>
        </authorList>
    </citation>
    <scope>NUCLEOTIDE SEQUENCE [LARGE SCALE GENOMIC DNA]</scope>
    <source>
        <strain evidence="9 10">B17</strain>
    </source>
</reference>
<evidence type="ECO:0000256" key="5">
    <source>
        <dbReference type="ARBA" id="ARBA00022989"/>
    </source>
</evidence>
<feature type="transmembrane region" description="Helical" evidence="8">
    <location>
        <begin position="212"/>
        <end position="232"/>
    </location>
</feature>
<feature type="transmembrane region" description="Helical" evidence="8">
    <location>
        <begin position="364"/>
        <end position="385"/>
    </location>
</feature>
<evidence type="ECO:0000256" key="7">
    <source>
        <dbReference type="ARBA" id="ARBA00024033"/>
    </source>
</evidence>
<organism evidence="9 10">
    <name type="scientific">Histidinibacterium lentulum</name>
    <dbReference type="NCBI Taxonomy" id="2480588"/>
    <lineage>
        <taxon>Bacteria</taxon>
        <taxon>Pseudomonadati</taxon>
        <taxon>Pseudomonadota</taxon>
        <taxon>Alphaproteobacteria</taxon>
        <taxon>Rhodobacterales</taxon>
        <taxon>Paracoccaceae</taxon>
        <taxon>Histidinibacterium</taxon>
    </lineage>
</organism>
<feature type="transmembrane region" description="Helical" evidence="8">
    <location>
        <begin position="135"/>
        <end position="155"/>
    </location>
</feature>
<dbReference type="GO" id="GO:0005886">
    <property type="term" value="C:plasma membrane"/>
    <property type="evidence" value="ECO:0007669"/>
    <property type="project" value="UniProtKB-SubCell"/>
</dbReference>
<evidence type="ECO:0000256" key="8">
    <source>
        <dbReference type="SAM" id="Phobius"/>
    </source>
</evidence>
<keyword evidence="3" id="KW-0808">Transferase</keyword>
<dbReference type="InterPro" id="IPR018584">
    <property type="entry name" value="GT87"/>
</dbReference>
<dbReference type="Pfam" id="PF09594">
    <property type="entry name" value="GT87"/>
    <property type="match status" value="1"/>
</dbReference>
<dbReference type="OrthoDB" id="7865847at2"/>
<evidence type="ECO:0000256" key="1">
    <source>
        <dbReference type="ARBA" id="ARBA00004651"/>
    </source>
</evidence>
<protein>
    <submittedName>
        <fullName evidence="9">DUF2029 domain-containing protein</fullName>
    </submittedName>
</protein>